<evidence type="ECO:0000313" key="4">
    <source>
        <dbReference type="Proteomes" id="UP000284403"/>
    </source>
</evidence>
<organism evidence="3 4">
    <name type="scientific">Trypanosoma conorhini</name>
    <dbReference type="NCBI Taxonomy" id="83891"/>
    <lineage>
        <taxon>Eukaryota</taxon>
        <taxon>Discoba</taxon>
        <taxon>Euglenozoa</taxon>
        <taxon>Kinetoplastea</taxon>
        <taxon>Metakinetoplastina</taxon>
        <taxon>Trypanosomatida</taxon>
        <taxon>Trypanosomatidae</taxon>
        <taxon>Trypanosoma</taxon>
    </lineage>
</organism>
<reference evidence="3 4" key="1">
    <citation type="journal article" date="2018" name="BMC Genomics">
        <title>Genomic comparison of Trypanosoma conorhini and Trypanosoma rangeli to Trypanosoma cruzi strains of high and low virulence.</title>
        <authorList>
            <person name="Bradwell K.R."/>
            <person name="Koparde V.N."/>
            <person name="Matveyev A.V."/>
            <person name="Serrano M.G."/>
            <person name="Alves J.M."/>
            <person name="Parikh H."/>
            <person name="Huang B."/>
            <person name="Lee V."/>
            <person name="Espinosa-Alvarez O."/>
            <person name="Ortiz P.A."/>
            <person name="Costa-Martins A.G."/>
            <person name="Teixeira M.M."/>
            <person name="Buck G.A."/>
        </authorList>
    </citation>
    <scope>NUCLEOTIDE SEQUENCE [LARGE SCALE GENOMIC DNA]</scope>
    <source>
        <strain evidence="3 4">025E</strain>
    </source>
</reference>
<dbReference type="Proteomes" id="UP000284403">
    <property type="component" value="Unassembled WGS sequence"/>
</dbReference>
<dbReference type="RefSeq" id="XP_029232903.1">
    <property type="nucleotide sequence ID" value="XM_029367030.1"/>
</dbReference>
<feature type="compositionally biased region" description="Basic residues" evidence="1">
    <location>
        <begin position="89"/>
        <end position="113"/>
    </location>
</feature>
<evidence type="ECO:0000256" key="1">
    <source>
        <dbReference type="SAM" id="MobiDB-lite"/>
    </source>
</evidence>
<feature type="transmembrane region" description="Helical" evidence="2">
    <location>
        <begin position="16"/>
        <end position="38"/>
    </location>
</feature>
<keyword evidence="4" id="KW-1185">Reference proteome</keyword>
<keyword evidence="2" id="KW-0472">Membrane</keyword>
<evidence type="ECO:0000256" key="2">
    <source>
        <dbReference type="SAM" id="Phobius"/>
    </source>
</evidence>
<evidence type="ECO:0000313" key="3">
    <source>
        <dbReference type="EMBL" id="RNF27697.1"/>
    </source>
</evidence>
<keyword evidence="2" id="KW-0812">Transmembrane</keyword>
<dbReference type="EMBL" id="MKKU01000001">
    <property type="protein sequence ID" value="RNF27697.1"/>
    <property type="molecule type" value="Genomic_DNA"/>
</dbReference>
<gene>
    <name evidence="3" type="ORF">Tco025E_00081</name>
</gene>
<accession>A0A3R7LMQ2</accession>
<evidence type="ECO:0008006" key="5">
    <source>
        <dbReference type="Google" id="ProtNLM"/>
    </source>
</evidence>
<dbReference type="GeneID" id="40313692"/>
<comment type="caution">
    <text evidence="3">The sequence shown here is derived from an EMBL/GenBank/DDBJ whole genome shotgun (WGS) entry which is preliminary data.</text>
</comment>
<name>A0A3R7LMQ2_9TRYP</name>
<feature type="compositionally biased region" description="Basic residues" evidence="1">
    <location>
        <begin position="63"/>
        <end position="78"/>
    </location>
</feature>
<protein>
    <recommendedName>
        <fullName evidence="5">Transmembrane protein</fullName>
    </recommendedName>
</protein>
<feature type="region of interest" description="Disordered" evidence="1">
    <location>
        <begin position="55"/>
        <end position="128"/>
    </location>
</feature>
<dbReference type="AlphaFoldDB" id="A0A3R7LMQ2"/>
<proteinExistence type="predicted"/>
<keyword evidence="2" id="KW-1133">Transmembrane helix</keyword>
<sequence>MPKRTLDPDVPLGKSSLIAAIVSLFAGGGVCCFSYVYFAPLHAEGTQRTLCCPVGKEQDGGVRHRRCSGRTATRHPQHHRGEEIQANKQPHRHAHARSRTLRRQRQSHPTRRVCVREREGRGGKKRER</sequence>